<dbReference type="PANTHER" id="PTHR33055:SF13">
    <property type="entry name" value="TRANSPOSASE"/>
    <property type="match status" value="1"/>
</dbReference>
<dbReference type="Pfam" id="PF01548">
    <property type="entry name" value="DEDD_Tnp_IS110"/>
    <property type="match status" value="1"/>
</dbReference>
<evidence type="ECO:0000259" key="1">
    <source>
        <dbReference type="Pfam" id="PF01548"/>
    </source>
</evidence>
<dbReference type="EMBL" id="FTOH01000029">
    <property type="protein sequence ID" value="SIT21144.1"/>
    <property type="molecule type" value="Genomic_DNA"/>
</dbReference>
<dbReference type="Proteomes" id="UP000185639">
    <property type="component" value="Unassembled WGS sequence"/>
</dbReference>
<feature type="domain" description="Transposase IS110-like N-terminal" evidence="1">
    <location>
        <begin position="10"/>
        <end position="150"/>
    </location>
</feature>
<name>A0A1N7QEA9_9GAMM</name>
<reference evidence="4" key="1">
    <citation type="submission" date="2017-01" db="EMBL/GenBank/DDBJ databases">
        <authorList>
            <person name="Varghese N."/>
            <person name="Submissions S."/>
        </authorList>
    </citation>
    <scope>NUCLEOTIDE SEQUENCE [LARGE SCALE GENOMIC DNA]</scope>
    <source>
        <strain evidence="4">DSM 24913</strain>
    </source>
</reference>
<keyword evidence="4" id="KW-1185">Reference proteome</keyword>
<sequence>MKHEKKGINVGIDVGKFQLDIFIWERDRHFTVENNEQGIREAIKILNRYKVQCIAMEATGRYEMAFASAAFEKDLPVAIVRPVLIRQFARAADQLAKTDKIDARIIARFAAVMEPRITKQRSENLQLIKDLVVRRRQLIQIRTQETNRSKVMGKQMERSCNRILKALEKEIQWVEDRLSKSVEAEPSWLERKELLESVPGVGKALIWTLLSEMPELGTLNNKQISALAGLAPINRDSGKSQGKRRIQGGRYNVRTTLYMATLSATQCNPIIGGFYRHLVKQGKHKKVALTAAMRKFLTILNAMIRNGQEWSYE</sequence>
<dbReference type="GO" id="GO:0004803">
    <property type="term" value="F:transposase activity"/>
    <property type="evidence" value="ECO:0007669"/>
    <property type="project" value="InterPro"/>
</dbReference>
<dbReference type="InterPro" id="IPR047650">
    <property type="entry name" value="Transpos_IS110"/>
</dbReference>
<gene>
    <name evidence="3" type="ORF">SAMN05421686_1291</name>
</gene>
<protein>
    <submittedName>
        <fullName evidence="3">Transposase</fullName>
    </submittedName>
</protein>
<evidence type="ECO:0000259" key="2">
    <source>
        <dbReference type="Pfam" id="PF02371"/>
    </source>
</evidence>
<dbReference type="GO" id="GO:0006313">
    <property type="term" value="P:DNA transposition"/>
    <property type="evidence" value="ECO:0007669"/>
    <property type="project" value="InterPro"/>
</dbReference>
<dbReference type="STRING" id="484498.SAMN05421686_1291"/>
<feature type="domain" description="Transposase IS116/IS110/IS902 C-terminal" evidence="2">
    <location>
        <begin position="193"/>
        <end position="275"/>
    </location>
</feature>
<accession>A0A1N7QEA9</accession>
<evidence type="ECO:0000313" key="3">
    <source>
        <dbReference type="EMBL" id="SIT21144.1"/>
    </source>
</evidence>
<dbReference type="NCBIfam" id="NF033542">
    <property type="entry name" value="transpos_IS110"/>
    <property type="match status" value="1"/>
</dbReference>
<evidence type="ECO:0000313" key="4">
    <source>
        <dbReference type="Proteomes" id="UP000185639"/>
    </source>
</evidence>
<organism evidence="3 4">
    <name type="scientific">Thalassolituus maritimus</name>
    <dbReference type="NCBI Taxonomy" id="484498"/>
    <lineage>
        <taxon>Bacteria</taxon>
        <taxon>Pseudomonadati</taxon>
        <taxon>Pseudomonadota</taxon>
        <taxon>Gammaproteobacteria</taxon>
        <taxon>Oceanospirillales</taxon>
        <taxon>Oceanospirillaceae</taxon>
        <taxon>Thalassolituus</taxon>
    </lineage>
</organism>
<proteinExistence type="predicted"/>
<dbReference type="GO" id="GO:0003677">
    <property type="term" value="F:DNA binding"/>
    <property type="evidence" value="ECO:0007669"/>
    <property type="project" value="InterPro"/>
</dbReference>
<dbReference type="PANTHER" id="PTHR33055">
    <property type="entry name" value="TRANSPOSASE FOR INSERTION SEQUENCE ELEMENT IS1111A"/>
    <property type="match status" value="1"/>
</dbReference>
<dbReference type="InterPro" id="IPR002525">
    <property type="entry name" value="Transp_IS110-like_N"/>
</dbReference>
<dbReference type="Pfam" id="PF02371">
    <property type="entry name" value="Transposase_20"/>
    <property type="match status" value="1"/>
</dbReference>
<dbReference type="InterPro" id="IPR003346">
    <property type="entry name" value="Transposase_20"/>
</dbReference>
<dbReference type="AlphaFoldDB" id="A0A1N7QEA9"/>